<dbReference type="AlphaFoldDB" id="A0A8S0WE11"/>
<evidence type="ECO:0000313" key="2">
    <source>
        <dbReference type="EMBL" id="CEJ06303.1"/>
    </source>
</evidence>
<dbReference type="Proteomes" id="UP000836597">
    <property type="component" value="Chromosome"/>
</dbReference>
<reference evidence="1" key="2">
    <citation type="submission" date="2020-01" db="EMBL/GenBank/DDBJ databases">
        <authorList>
            <person name="Hornung B."/>
        </authorList>
    </citation>
    <scope>NUCLEOTIDE SEQUENCE</scope>
    <source>
        <strain evidence="1">PacBioINE</strain>
    </source>
</reference>
<evidence type="ECO:0008006" key="4">
    <source>
        <dbReference type="Google" id="ProtNLM"/>
    </source>
</evidence>
<accession>A0A8S0WE11</accession>
<dbReference type="RefSeq" id="WP_240983520.1">
    <property type="nucleotide sequence ID" value="NZ_CDGJ01000019.1"/>
</dbReference>
<name>A0A8S0WE11_9FIRM</name>
<reference evidence="2" key="1">
    <citation type="submission" date="2014-11" db="EMBL/GenBank/DDBJ databases">
        <authorList>
            <person name="Hornung B.V."/>
        </authorList>
    </citation>
    <scope>NUCLEOTIDE SEQUENCE</scope>
    <source>
        <strain evidence="2">INE</strain>
    </source>
</reference>
<dbReference type="Proteomes" id="UP001071230">
    <property type="component" value="Unassembled WGS sequence"/>
</dbReference>
<dbReference type="EMBL" id="CDGJ01000019">
    <property type="protein sequence ID" value="CEJ06303.1"/>
    <property type="molecule type" value="Genomic_DNA"/>
</dbReference>
<protein>
    <recommendedName>
        <fullName evidence="4">CpXC domain-containing protein</fullName>
    </recommendedName>
</protein>
<evidence type="ECO:0000313" key="3">
    <source>
        <dbReference type="Proteomes" id="UP001071230"/>
    </source>
</evidence>
<evidence type="ECO:0000313" key="1">
    <source>
        <dbReference type="EMBL" id="CAA7599752.1"/>
    </source>
</evidence>
<proteinExistence type="predicted"/>
<keyword evidence="3" id="KW-1185">Reference proteome</keyword>
<dbReference type="KEGG" id="aacx:DEACI_0379"/>
<sequence>MILATNATVAIQCPRCGQLEFQALSLFALAGRERIRLACDCGAPILDLASSDRRQFNISYQCAFCGENHYLRVNRKVIWGKEVLPLICPEMESSVGFIGPKQKVAQACQEREKSIGELAAELGYEEEFENPEVMLKILDHLHRLAKEGELGCRCGNKQLSFELLPDRIELYCEYCEALGIIHADNADNIQAVEGMTSLYLEENKTWQINRPVRGQHFAKTKEEEHI</sequence>
<gene>
    <name evidence="1" type="ORF">DEACI_0379</name>
    <name evidence="2" type="ORF">DEACI_0751</name>
</gene>
<organism evidence="1">
    <name type="scientific">Acididesulfobacillus acetoxydans</name>
    <dbReference type="NCBI Taxonomy" id="1561005"/>
    <lineage>
        <taxon>Bacteria</taxon>
        <taxon>Bacillati</taxon>
        <taxon>Bacillota</taxon>
        <taxon>Clostridia</taxon>
        <taxon>Eubacteriales</taxon>
        <taxon>Peptococcaceae</taxon>
        <taxon>Acididesulfobacillus</taxon>
    </lineage>
</organism>
<dbReference type="EMBL" id="LR746496">
    <property type="protein sequence ID" value="CAA7599752.1"/>
    <property type="molecule type" value="Genomic_DNA"/>
</dbReference>